<gene>
    <name evidence="1" type="ORF">ACAOBT_LOCUS10474</name>
</gene>
<evidence type="ECO:0000313" key="2">
    <source>
        <dbReference type="Proteomes" id="UP001152888"/>
    </source>
</evidence>
<comment type="caution">
    <text evidence="1">The sequence shown here is derived from an EMBL/GenBank/DDBJ whole genome shotgun (WGS) entry which is preliminary data.</text>
</comment>
<protein>
    <submittedName>
        <fullName evidence="1">Uncharacterized protein</fullName>
    </submittedName>
</protein>
<organism evidence="1 2">
    <name type="scientific">Acanthoscelides obtectus</name>
    <name type="common">Bean weevil</name>
    <name type="synonym">Bruchus obtectus</name>
    <dbReference type="NCBI Taxonomy" id="200917"/>
    <lineage>
        <taxon>Eukaryota</taxon>
        <taxon>Metazoa</taxon>
        <taxon>Ecdysozoa</taxon>
        <taxon>Arthropoda</taxon>
        <taxon>Hexapoda</taxon>
        <taxon>Insecta</taxon>
        <taxon>Pterygota</taxon>
        <taxon>Neoptera</taxon>
        <taxon>Endopterygota</taxon>
        <taxon>Coleoptera</taxon>
        <taxon>Polyphaga</taxon>
        <taxon>Cucujiformia</taxon>
        <taxon>Chrysomeloidea</taxon>
        <taxon>Chrysomelidae</taxon>
        <taxon>Bruchinae</taxon>
        <taxon>Bruchini</taxon>
        <taxon>Acanthoscelides</taxon>
    </lineage>
</organism>
<dbReference type="OrthoDB" id="6768524at2759"/>
<accession>A0A9P0P7F2</accession>
<dbReference type="Proteomes" id="UP001152888">
    <property type="component" value="Unassembled WGS sequence"/>
</dbReference>
<name>A0A9P0P7F2_ACAOB</name>
<reference evidence="1" key="1">
    <citation type="submission" date="2022-03" db="EMBL/GenBank/DDBJ databases">
        <authorList>
            <person name="Sayadi A."/>
        </authorList>
    </citation>
    <scope>NUCLEOTIDE SEQUENCE</scope>
</reference>
<dbReference type="AlphaFoldDB" id="A0A9P0P7F2"/>
<sequence length="156" mass="18174">MDTGECCVAQTPSDQIVPQHPGVDCWATSSSNSQPFVDAWLLQMQITNIQQHTNEYDPHDPKCILETNYMSLCHTPFQKIFRTSHKTNKVRKIFNAHLDVVHDAVLFYCTVYDSTLHRLYEDVQLPLSYVYIKPYSGRQYNTLWLKEHHINTDEKG</sequence>
<keyword evidence="2" id="KW-1185">Reference proteome</keyword>
<dbReference type="EMBL" id="CAKOFQ010006807">
    <property type="protein sequence ID" value="CAH1973303.1"/>
    <property type="molecule type" value="Genomic_DNA"/>
</dbReference>
<proteinExistence type="predicted"/>
<evidence type="ECO:0000313" key="1">
    <source>
        <dbReference type="EMBL" id="CAH1973303.1"/>
    </source>
</evidence>